<dbReference type="NCBIfam" id="TIGR00191">
    <property type="entry name" value="thrB"/>
    <property type="match status" value="1"/>
</dbReference>
<feature type="domain" description="GHMP kinase N-terminal" evidence="14">
    <location>
        <begin position="58"/>
        <end position="132"/>
    </location>
</feature>
<keyword evidence="17" id="KW-1185">Reference proteome</keyword>
<evidence type="ECO:0000256" key="5">
    <source>
        <dbReference type="ARBA" id="ARBA00022605"/>
    </source>
</evidence>
<dbReference type="EC" id="2.7.1.39" evidence="3 13"/>
<keyword evidence="10 13" id="KW-0067">ATP-binding</keyword>
<comment type="subcellular location">
    <subcellularLocation>
        <location evidence="13">Cytoplasm</location>
    </subcellularLocation>
</comment>
<dbReference type="InterPro" id="IPR036554">
    <property type="entry name" value="GHMP_kinase_C_sf"/>
</dbReference>
<dbReference type="EMBL" id="JAIULA010000021">
    <property type="protein sequence ID" value="MCP0887604.1"/>
    <property type="molecule type" value="Genomic_DNA"/>
</dbReference>
<dbReference type="PRINTS" id="PR00958">
    <property type="entry name" value="HOMSERKINASE"/>
</dbReference>
<comment type="caution">
    <text evidence="16">The sequence shown here is derived from an EMBL/GenBank/DDBJ whole genome shotgun (WGS) entry which is preliminary data.</text>
</comment>
<dbReference type="InterPro" id="IPR013750">
    <property type="entry name" value="GHMP_kinase_C_dom"/>
</dbReference>
<dbReference type="Gene3D" id="3.30.230.10">
    <property type="match status" value="1"/>
</dbReference>
<keyword evidence="8 13" id="KW-0547">Nucleotide-binding</keyword>
<organism evidence="16 17">
    <name type="scientific">Ligilactobacillus ubinensis</name>
    <dbReference type="NCBI Taxonomy" id="2876789"/>
    <lineage>
        <taxon>Bacteria</taxon>
        <taxon>Bacillati</taxon>
        <taxon>Bacillota</taxon>
        <taxon>Bacilli</taxon>
        <taxon>Lactobacillales</taxon>
        <taxon>Lactobacillaceae</taxon>
        <taxon>Ligilactobacillus</taxon>
    </lineage>
</organism>
<dbReference type="PANTHER" id="PTHR20861">
    <property type="entry name" value="HOMOSERINE/4-DIPHOSPHOCYTIDYL-2-C-METHYL-D-ERYTHRITOL KINASE"/>
    <property type="match status" value="1"/>
</dbReference>
<dbReference type="Gene3D" id="3.30.70.890">
    <property type="entry name" value="GHMP kinase, C-terminal domain"/>
    <property type="match status" value="1"/>
</dbReference>
<evidence type="ECO:0000256" key="8">
    <source>
        <dbReference type="ARBA" id="ARBA00022741"/>
    </source>
</evidence>
<sequence length="290" mass="31429">MEIIKVPATSANLGPGFDSLGIAVNVYLTVTIAEQTANWVVEHQLGSDVPTDERNMIVQTALSLVPNLTPHRIIVDSDIPLARGLGSSSSAIVAGLEIANIIGKLDMDKETLLQKATYLEGHPDNVAPAILGDFVVSAYVSGHVTSVKGRFPELEMLAYIPKYELPTSKSREALPKELPFKEAVAAGSIGNALVASLLTERFDEAGRLMEADRYHEIYRAALVPHLATLREIGHHVGAMATYLSGAGPTVMTIVDKKKVPEFIRIAREAWLDGDFRQLNVDRNGVVVEKK</sequence>
<dbReference type="InterPro" id="IPR000870">
    <property type="entry name" value="Homoserine_kinase"/>
</dbReference>
<dbReference type="GO" id="GO:0005737">
    <property type="term" value="C:cytoplasm"/>
    <property type="evidence" value="ECO:0007669"/>
    <property type="project" value="UniProtKB-SubCell"/>
</dbReference>
<evidence type="ECO:0000256" key="7">
    <source>
        <dbReference type="ARBA" id="ARBA00022697"/>
    </source>
</evidence>
<keyword evidence="9 13" id="KW-0418">Kinase</keyword>
<dbReference type="InterPro" id="IPR006203">
    <property type="entry name" value="GHMP_knse_ATP-bd_CS"/>
</dbReference>
<evidence type="ECO:0000259" key="14">
    <source>
        <dbReference type="Pfam" id="PF00288"/>
    </source>
</evidence>
<reference evidence="16 17" key="1">
    <citation type="journal article" date="2023" name="Int. J. Syst. Evol. Microbiol.">
        <title>Ligilactobacillus ubinensis sp. nov., a novel species isolated from the wild ferment of a durian fruit (Durio zibethinus).</title>
        <authorList>
            <person name="Heng Y.C."/>
            <person name="Menon N."/>
            <person name="Chen B."/>
            <person name="Loo B.Z.L."/>
            <person name="Wong G.W.J."/>
            <person name="Lim A.C.H."/>
            <person name="Silvaraju S."/>
            <person name="Kittelmann S."/>
        </authorList>
    </citation>
    <scope>NUCLEOTIDE SEQUENCE [LARGE SCALE GENOMIC DNA]</scope>
    <source>
        <strain evidence="16 17">WILCCON 0076</strain>
    </source>
</reference>
<dbReference type="PIRSF" id="PIRSF000676">
    <property type="entry name" value="Homoser_kin"/>
    <property type="match status" value="1"/>
</dbReference>
<evidence type="ECO:0000313" key="17">
    <source>
        <dbReference type="Proteomes" id="UP001139006"/>
    </source>
</evidence>
<dbReference type="PANTHER" id="PTHR20861:SF1">
    <property type="entry name" value="HOMOSERINE KINASE"/>
    <property type="match status" value="1"/>
</dbReference>
<evidence type="ECO:0000256" key="3">
    <source>
        <dbReference type="ARBA" id="ARBA00012078"/>
    </source>
</evidence>
<dbReference type="SUPFAM" id="SSF55060">
    <property type="entry name" value="GHMP Kinase, C-terminal domain"/>
    <property type="match status" value="1"/>
</dbReference>
<dbReference type="HAMAP" id="MF_00384">
    <property type="entry name" value="Homoser_kinase"/>
    <property type="match status" value="1"/>
</dbReference>
<dbReference type="SUPFAM" id="SSF54211">
    <property type="entry name" value="Ribosomal protein S5 domain 2-like"/>
    <property type="match status" value="1"/>
</dbReference>
<evidence type="ECO:0000256" key="6">
    <source>
        <dbReference type="ARBA" id="ARBA00022679"/>
    </source>
</evidence>
<dbReference type="GO" id="GO:0004413">
    <property type="term" value="F:homoserine kinase activity"/>
    <property type="evidence" value="ECO:0007669"/>
    <property type="project" value="UniProtKB-UniRule"/>
</dbReference>
<dbReference type="InterPro" id="IPR014721">
    <property type="entry name" value="Ribsml_uS5_D2-typ_fold_subgr"/>
</dbReference>
<evidence type="ECO:0000256" key="11">
    <source>
        <dbReference type="ARBA" id="ARBA00049375"/>
    </source>
</evidence>
<dbReference type="GO" id="GO:0005524">
    <property type="term" value="F:ATP binding"/>
    <property type="evidence" value="ECO:0007669"/>
    <property type="project" value="UniProtKB-UniRule"/>
</dbReference>
<evidence type="ECO:0000313" key="16">
    <source>
        <dbReference type="EMBL" id="MCP0887604.1"/>
    </source>
</evidence>
<keyword evidence="6 13" id="KW-0808">Transferase</keyword>
<dbReference type="GO" id="GO:0009088">
    <property type="term" value="P:threonine biosynthetic process"/>
    <property type="evidence" value="ECO:0007669"/>
    <property type="project" value="UniProtKB-UniRule"/>
</dbReference>
<name>A0A9X2FLU8_9LACO</name>
<protein>
    <recommendedName>
        <fullName evidence="4 13">Homoserine kinase</fullName>
        <shortName evidence="13">HK</shortName>
        <shortName evidence="13">HSK</shortName>
        <ecNumber evidence="3 13">2.7.1.39</ecNumber>
    </recommendedName>
</protein>
<dbReference type="InterPro" id="IPR020568">
    <property type="entry name" value="Ribosomal_Su5_D2-typ_SF"/>
</dbReference>
<evidence type="ECO:0000256" key="2">
    <source>
        <dbReference type="ARBA" id="ARBA00007370"/>
    </source>
</evidence>
<keyword evidence="5 13" id="KW-0028">Amino-acid biosynthesis</keyword>
<evidence type="ECO:0000256" key="12">
    <source>
        <dbReference type="ARBA" id="ARBA00049954"/>
    </source>
</evidence>
<dbReference type="InterPro" id="IPR006204">
    <property type="entry name" value="GHMP_kinase_N_dom"/>
</dbReference>
<dbReference type="PROSITE" id="PS00627">
    <property type="entry name" value="GHMP_KINASES_ATP"/>
    <property type="match status" value="1"/>
</dbReference>
<evidence type="ECO:0000256" key="9">
    <source>
        <dbReference type="ARBA" id="ARBA00022777"/>
    </source>
</evidence>
<comment type="function">
    <text evidence="12 13">Catalyzes the ATP-dependent phosphorylation of L-homoserine to L-homoserine phosphate.</text>
</comment>
<comment type="similarity">
    <text evidence="2 13">Belongs to the GHMP kinase family. Homoserine kinase subfamily.</text>
</comment>
<feature type="domain" description="GHMP kinase C-terminal" evidence="15">
    <location>
        <begin position="194"/>
        <end position="270"/>
    </location>
</feature>
<evidence type="ECO:0000256" key="4">
    <source>
        <dbReference type="ARBA" id="ARBA00017858"/>
    </source>
</evidence>
<accession>A0A9X2FLU8</accession>
<dbReference type="RefSeq" id="WP_253361635.1">
    <property type="nucleotide sequence ID" value="NZ_JAIULA010000021.1"/>
</dbReference>
<evidence type="ECO:0000259" key="15">
    <source>
        <dbReference type="Pfam" id="PF08544"/>
    </source>
</evidence>
<keyword evidence="7 13" id="KW-0791">Threonine biosynthesis</keyword>
<comment type="pathway">
    <text evidence="1 13">Amino-acid biosynthesis; L-threonine biosynthesis; L-threonine from L-aspartate: step 4/5.</text>
</comment>
<proteinExistence type="inferred from homology"/>
<dbReference type="Pfam" id="PF08544">
    <property type="entry name" value="GHMP_kinases_C"/>
    <property type="match status" value="1"/>
</dbReference>
<dbReference type="Pfam" id="PF00288">
    <property type="entry name" value="GHMP_kinases_N"/>
    <property type="match status" value="1"/>
</dbReference>
<comment type="catalytic activity">
    <reaction evidence="11 13">
        <text>L-homoserine + ATP = O-phospho-L-homoserine + ADP + H(+)</text>
        <dbReference type="Rhea" id="RHEA:13985"/>
        <dbReference type="ChEBI" id="CHEBI:15378"/>
        <dbReference type="ChEBI" id="CHEBI:30616"/>
        <dbReference type="ChEBI" id="CHEBI:57476"/>
        <dbReference type="ChEBI" id="CHEBI:57590"/>
        <dbReference type="ChEBI" id="CHEBI:456216"/>
        <dbReference type="EC" id="2.7.1.39"/>
    </reaction>
</comment>
<gene>
    <name evidence="13 16" type="primary">thrB</name>
    <name evidence="16" type="ORF">LB941_09700</name>
</gene>
<feature type="binding site" evidence="13">
    <location>
        <begin position="80"/>
        <end position="90"/>
    </location>
    <ligand>
        <name>ATP</name>
        <dbReference type="ChEBI" id="CHEBI:30616"/>
    </ligand>
</feature>
<evidence type="ECO:0000256" key="1">
    <source>
        <dbReference type="ARBA" id="ARBA00005015"/>
    </source>
</evidence>
<keyword evidence="13" id="KW-0963">Cytoplasm</keyword>
<evidence type="ECO:0000256" key="10">
    <source>
        <dbReference type="ARBA" id="ARBA00022840"/>
    </source>
</evidence>
<dbReference type="Proteomes" id="UP001139006">
    <property type="component" value="Unassembled WGS sequence"/>
</dbReference>
<evidence type="ECO:0000256" key="13">
    <source>
        <dbReference type="HAMAP-Rule" id="MF_00384"/>
    </source>
</evidence>
<dbReference type="AlphaFoldDB" id="A0A9X2FLU8"/>